<feature type="region of interest" description="Disordered" evidence="1">
    <location>
        <begin position="26"/>
        <end position="237"/>
    </location>
</feature>
<accession>A0A0C9RQH5</accession>
<reference evidence="3" key="1">
    <citation type="submission" date="2015-02" db="EMBL/GenBank/DDBJ databases">
        <title>A transcriptome of Wollemia nobilis - a relic of Gondwana.</title>
        <authorList>
            <person name="Chia J.Y."/>
            <person name="Leong Y.S."/>
            <person name="Abdul Karim S."/>
            <person name="Wan Azmi N."/>
            <person name="Hercus R."/>
            <person name="Croft L."/>
        </authorList>
    </citation>
    <scope>NUCLEOTIDE SEQUENCE</scope>
    <source>
        <strain evidence="3">MaeBrown</strain>
        <tissue evidence="3">Leaf</tissue>
    </source>
</reference>
<dbReference type="Pfam" id="PF05627">
    <property type="entry name" value="AvrRpt-cleavage"/>
    <property type="match status" value="2"/>
</dbReference>
<dbReference type="PANTHER" id="PTHR33159:SF101">
    <property type="entry name" value="OS04G0379600 PROTEIN"/>
    <property type="match status" value="1"/>
</dbReference>
<dbReference type="InterPro" id="IPR008700">
    <property type="entry name" value="TypeIII_avirulence_cleave"/>
</dbReference>
<feature type="compositionally biased region" description="Basic and acidic residues" evidence="1">
    <location>
        <begin position="151"/>
        <end position="162"/>
    </location>
</feature>
<dbReference type="PANTHER" id="PTHR33159">
    <property type="entry name" value="RPM1-INTERACTING PROTEIN 4 (RIN4) FAMILY PROTEIN"/>
    <property type="match status" value="1"/>
</dbReference>
<name>A0A0C9RQH5_9CONI</name>
<feature type="compositionally biased region" description="Polar residues" evidence="1">
    <location>
        <begin position="136"/>
        <end position="150"/>
    </location>
</feature>
<feature type="compositionally biased region" description="Basic and acidic residues" evidence="1">
    <location>
        <begin position="97"/>
        <end position="106"/>
    </location>
</feature>
<evidence type="ECO:0000259" key="2">
    <source>
        <dbReference type="Pfam" id="PF05627"/>
    </source>
</evidence>
<evidence type="ECO:0000256" key="1">
    <source>
        <dbReference type="SAM" id="MobiDB-lite"/>
    </source>
</evidence>
<feature type="domain" description="RIN4 pathogenic type III effector avirulence factor Avr cleavage site" evidence="2">
    <location>
        <begin position="3"/>
        <end position="32"/>
    </location>
</feature>
<evidence type="ECO:0000313" key="3">
    <source>
        <dbReference type="EMBL" id="JAG89331.1"/>
    </source>
</evidence>
<dbReference type="EMBL" id="GCHU01002078">
    <property type="protein sequence ID" value="JAG89331.1"/>
    <property type="molecule type" value="Transcribed_RNA"/>
</dbReference>
<feature type="region of interest" description="Disordered" evidence="1">
    <location>
        <begin position="252"/>
        <end position="280"/>
    </location>
</feature>
<sequence>MAQRPTHVPKFGNWTEDHVPYTAVFNHARAGKGTGGKLINPNDPEENPEAFAQHMPSKSSDTDESNIPGRPPPPPRKTSDSESNGAHVAKPRHERRYSREDGENKRPVGSPSRYQYADSPARRPVGESPGHRYNAGRSTTAGGPLKSNTSDSHRREDHHHTSSQDQSPAHHLYQGRLGNKPGSASPAWDRKGSVEGGANIAPATPGRKSRVGSARVDETPDRGGPLPKFGAWNENDPASADGFTFIFNKAREEKQTGGATKLPSLPNETPSRDSGYKQGVQQHKKSFFWCCAPSTSE</sequence>
<dbReference type="AlphaFoldDB" id="A0A0C9RQH5"/>
<feature type="domain" description="RIN4 pathogenic type III effector avirulence factor Avr cleavage site" evidence="2">
    <location>
        <begin position="222"/>
        <end position="255"/>
    </location>
</feature>
<dbReference type="InterPro" id="IPR040387">
    <property type="entry name" value="RIN4/NOI4"/>
</dbReference>
<proteinExistence type="predicted"/>
<protein>
    <submittedName>
        <fullName evidence="3">TSA: Wollemia nobilis Ref_Wollemi_Transcript_2095_1721 transcribed RNA sequence</fullName>
    </submittedName>
</protein>
<organism evidence="3">
    <name type="scientific">Wollemia nobilis</name>
    <dbReference type="NCBI Taxonomy" id="56998"/>
    <lineage>
        <taxon>Eukaryota</taxon>
        <taxon>Viridiplantae</taxon>
        <taxon>Streptophyta</taxon>
        <taxon>Embryophyta</taxon>
        <taxon>Tracheophyta</taxon>
        <taxon>Spermatophyta</taxon>
        <taxon>Pinopsida</taxon>
        <taxon>Pinidae</taxon>
        <taxon>Conifers II</taxon>
        <taxon>Araucariales</taxon>
        <taxon>Araucariaceae</taxon>
        <taxon>Wollemia</taxon>
    </lineage>
</organism>